<dbReference type="GO" id="GO:0019148">
    <property type="term" value="F:D-cysteine desulfhydrase activity"/>
    <property type="evidence" value="ECO:0007669"/>
    <property type="project" value="TreeGrafter"/>
</dbReference>
<feature type="domain" description="Tryptophan synthase beta chain-like PALP" evidence="6">
    <location>
        <begin position="10"/>
        <end position="292"/>
    </location>
</feature>
<dbReference type="SUPFAM" id="SSF53686">
    <property type="entry name" value="Tryptophan synthase beta subunit-like PLP-dependent enzymes"/>
    <property type="match status" value="1"/>
</dbReference>
<dbReference type="InterPro" id="IPR027278">
    <property type="entry name" value="ACCD_DCysDesulf"/>
</dbReference>
<evidence type="ECO:0000256" key="4">
    <source>
        <dbReference type="PIRSR" id="PIRSR006278-1"/>
    </source>
</evidence>
<comment type="cofactor">
    <cofactor evidence="1">
        <name>pyridoxal 5'-phosphate</name>
        <dbReference type="ChEBI" id="CHEBI:597326"/>
    </cofactor>
</comment>
<keyword evidence="3 5" id="KW-0663">Pyridoxal phosphate</keyword>
<dbReference type="InterPro" id="IPR036052">
    <property type="entry name" value="TrpB-like_PALP_sf"/>
</dbReference>
<dbReference type="Gene3D" id="3.40.50.1100">
    <property type="match status" value="2"/>
</dbReference>
<dbReference type="EMBL" id="JACHHQ010000009">
    <property type="protein sequence ID" value="MBB5201969.1"/>
    <property type="molecule type" value="Genomic_DNA"/>
</dbReference>
<dbReference type="EC" id="3.5.99.7" evidence="7"/>
<organism evidence="7 8">
    <name type="scientific">Glaciimonas immobilis</name>
    <dbReference type="NCBI Taxonomy" id="728004"/>
    <lineage>
        <taxon>Bacteria</taxon>
        <taxon>Pseudomonadati</taxon>
        <taxon>Pseudomonadota</taxon>
        <taxon>Betaproteobacteria</taxon>
        <taxon>Burkholderiales</taxon>
        <taxon>Oxalobacteraceae</taxon>
        <taxon>Glaciimonas</taxon>
    </lineage>
</organism>
<sequence length="302" mass="33215">MQLYPASSPLQQFAPCSLLNRTLWIKRDDLLHPSISGNKFRKLKFALMALKETQAQNLQKVTLTTMGGPWSNHLHALAHAGAIEGWPTRGLVRGTENIHTAMLDDCRSLGMEIQFVSREDYRTLREVSGAWRRHVPGADDNSVWFPEGGSTPDALRGVAEIIEELPFIPEIMMVACGTGATMAGLLAGLGGRGHVIGIAVLKNADYLHKEIAILLQQSGHPSYTNYDLITDAHHGGYGKAPPELRQFCRDFSIEMGVPIEPVYTGKLFYALKKMIDASAFRKEERIVVVHTGGLQGARGFIG</sequence>
<dbReference type="AlphaFoldDB" id="A0A840S044"/>
<accession>A0A840S044</accession>
<proteinExistence type="inferred from homology"/>
<comment type="caution">
    <text evidence="7">The sequence shown here is derived from an EMBL/GenBank/DDBJ whole genome shotgun (WGS) entry which is preliminary data.</text>
</comment>
<reference evidence="7 8" key="1">
    <citation type="submission" date="2020-08" db="EMBL/GenBank/DDBJ databases">
        <title>Genomic Encyclopedia of Type Strains, Phase IV (KMG-IV): sequencing the most valuable type-strain genomes for metagenomic binning, comparative biology and taxonomic classification.</title>
        <authorList>
            <person name="Goeker M."/>
        </authorList>
    </citation>
    <scope>NUCLEOTIDE SEQUENCE [LARGE SCALE GENOMIC DNA]</scope>
    <source>
        <strain evidence="7 8">DSM 23240</strain>
    </source>
</reference>
<dbReference type="PANTHER" id="PTHR43780">
    <property type="entry name" value="1-AMINOCYCLOPROPANE-1-CARBOXYLATE DEAMINASE-RELATED"/>
    <property type="match status" value="1"/>
</dbReference>
<evidence type="ECO:0000259" key="6">
    <source>
        <dbReference type="Pfam" id="PF00291"/>
    </source>
</evidence>
<gene>
    <name evidence="7" type="ORF">HNR39_003831</name>
</gene>
<evidence type="ECO:0000313" key="7">
    <source>
        <dbReference type="EMBL" id="MBB5201969.1"/>
    </source>
</evidence>
<dbReference type="Proteomes" id="UP000571084">
    <property type="component" value="Unassembled WGS sequence"/>
</dbReference>
<dbReference type="PANTHER" id="PTHR43780:SF2">
    <property type="entry name" value="1-AMINOCYCLOPROPANE-1-CARBOXYLATE DEAMINASE-RELATED"/>
    <property type="match status" value="1"/>
</dbReference>
<evidence type="ECO:0000313" key="8">
    <source>
        <dbReference type="Proteomes" id="UP000571084"/>
    </source>
</evidence>
<evidence type="ECO:0000256" key="3">
    <source>
        <dbReference type="ARBA" id="ARBA00022898"/>
    </source>
</evidence>
<name>A0A840S044_9BURK</name>
<evidence type="ECO:0000256" key="5">
    <source>
        <dbReference type="PIRSR" id="PIRSR006278-2"/>
    </source>
</evidence>
<feature type="active site" description="Nucleophile" evidence="4">
    <location>
        <position position="71"/>
    </location>
</feature>
<protein>
    <submittedName>
        <fullName evidence="7">1-aminocyclopropane-1-carboxylate deaminase</fullName>
        <ecNumber evidence="7">3.5.99.7</ecNumber>
    </submittedName>
</protein>
<evidence type="ECO:0000256" key="1">
    <source>
        <dbReference type="ARBA" id="ARBA00001933"/>
    </source>
</evidence>
<dbReference type="GO" id="GO:0008660">
    <property type="term" value="F:1-aminocyclopropane-1-carboxylate deaminase activity"/>
    <property type="evidence" value="ECO:0007669"/>
    <property type="project" value="UniProtKB-EC"/>
</dbReference>
<evidence type="ECO:0000256" key="2">
    <source>
        <dbReference type="ARBA" id="ARBA00008639"/>
    </source>
</evidence>
<feature type="modified residue" description="N6-(pyridoxal phosphate)lysine" evidence="5">
    <location>
        <position position="39"/>
    </location>
</feature>
<dbReference type="InterPro" id="IPR001926">
    <property type="entry name" value="TrpB-like_PALP"/>
</dbReference>
<dbReference type="RefSeq" id="WP_168054620.1">
    <property type="nucleotide sequence ID" value="NZ_JAAOZT010000005.1"/>
</dbReference>
<dbReference type="PIRSF" id="PIRSF006278">
    <property type="entry name" value="ACCD_DCysDesulf"/>
    <property type="match status" value="1"/>
</dbReference>
<keyword evidence="7" id="KW-0378">Hydrolase</keyword>
<dbReference type="Pfam" id="PF00291">
    <property type="entry name" value="PALP"/>
    <property type="match status" value="1"/>
</dbReference>
<comment type="similarity">
    <text evidence="2">Belongs to the ACC deaminase/D-cysteine desulfhydrase family.</text>
</comment>
<keyword evidence="8" id="KW-1185">Reference proteome</keyword>